<comment type="caution">
    <text evidence="2">The sequence shown here is derived from an EMBL/GenBank/DDBJ whole genome shotgun (WGS) entry which is preliminary data.</text>
</comment>
<feature type="region of interest" description="Disordered" evidence="1">
    <location>
        <begin position="1"/>
        <end position="24"/>
    </location>
</feature>
<gene>
    <name evidence="2" type="ORF">CPLU01_07292</name>
</gene>
<protein>
    <submittedName>
        <fullName evidence="2">Uncharacterized protein</fullName>
    </submittedName>
</protein>
<proteinExistence type="predicted"/>
<evidence type="ECO:0000313" key="2">
    <source>
        <dbReference type="EMBL" id="KAF6830493.1"/>
    </source>
</evidence>
<reference evidence="2" key="1">
    <citation type="journal article" date="2020" name="Phytopathology">
        <title>Genome Sequence Resources of Colletotrichum truncatum, C. plurivorum, C. musicola, and C. sojae: Four Species Pathogenic to Soybean (Glycine max).</title>
        <authorList>
            <person name="Rogerio F."/>
            <person name="Boufleur T.R."/>
            <person name="Ciampi-Guillardi M."/>
            <person name="Sukno S.A."/>
            <person name="Thon M.R."/>
            <person name="Massola Junior N.S."/>
            <person name="Baroncelli R."/>
        </authorList>
    </citation>
    <scope>NUCLEOTIDE SEQUENCE</scope>
    <source>
        <strain evidence="2">LFN00145</strain>
    </source>
</reference>
<dbReference type="AlphaFoldDB" id="A0A8H6NF24"/>
<accession>A0A8H6NF24</accession>
<evidence type="ECO:0000313" key="3">
    <source>
        <dbReference type="Proteomes" id="UP000654918"/>
    </source>
</evidence>
<organism evidence="2 3">
    <name type="scientific">Colletotrichum plurivorum</name>
    <dbReference type="NCBI Taxonomy" id="2175906"/>
    <lineage>
        <taxon>Eukaryota</taxon>
        <taxon>Fungi</taxon>
        <taxon>Dikarya</taxon>
        <taxon>Ascomycota</taxon>
        <taxon>Pezizomycotina</taxon>
        <taxon>Sordariomycetes</taxon>
        <taxon>Hypocreomycetidae</taxon>
        <taxon>Glomerellales</taxon>
        <taxon>Glomerellaceae</taxon>
        <taxon>Colletotrichum</taxon>
        <taxon>Colletotrichum orchidearum species complex</taxon>
    </lineage>
</organism>
<dbReference type="EMBL" id="WIGO01000093">
    <property type="protein sequence ID" value="KAF6830493.1"/>
    <property type="molecule type" value="Genomic_DNA"/>
</dbReference>
<feature type="compositionally biased region" description="Basic and acidic residues" evidence="1">
    <location>
        <begin position="1"/>
        <end position="11"/>
    </location>
</feature>
<keyword evidence="3" id="KW-1185">Reference proteome</keyword>
<sequence>MVRHGNANDKREEEEEEGPTEAVGKRYVPAGWSAAGNALPVRLVSGLPPSNLEVLWCWVLRSPPLSFDRVDSCHSPAGRLGWGLDRYRDDTMLRNETQTDRPTDNWVRAQLNLDDSRLRTHLLSLDEYYYLYCMLS</sequence>
<name>A0A8H6NF24_9PEZI</name>
<dbReference type="Proteomes" id="UP000654918">
    <property type="component" value="Unassembled WGS sequence"/>
</dbReference>
<evidence type="ECO:0000256" key="1">
    <source>
        <dbReference type="SAM" id="MobiDB-lite"/>
    </source>
</evidence>